<evidence type="ECO:0000313" key="1">
    <source>
        <dbReference type="EMBL" id="UPK91819.1"/>
    </source>
</evidence>
<gene>
    <name evidence="1" type="ORF">LCI18_002754</name>
</gene>
<organism evidence="1 2">
    <name type="scientific">Fusarium solani subsp. cucurbitae</name>
    <name type="common">Neocosmosporum cucurbitae</name>
    <dbReference type="NCBI Taxonomy" id="2747967"/>
    <lineage>
        <taxon>Eukaryota</taxon>
        <taxon>Fungi</taxon>
        <taxon>Dikarya</taxon>
        <taxon>Ascomycota</taxon>
        <taxon>Pezizomycotina</taxon>
        <taxon>Sordariomycetes</taxon>
        <taxon>Hypocreomycetidae</taxon>
        <taxon>Hypocreales</taxon>
        <taxon>Nectriaceae</taxon>
        <taxon>Fusarium</taxon>
        <taxon>Fusarium solani species complex</taxon>
    </lineage>
</organism>
<protein>
    <submittedName>
        <fullName evidence="1">Uncharacterized protein</fullName>
    </submittedName>
</protein>
<proteinExistence type="predicted"/>
<reference evidence="1" key="1">
    <citation type="submission" date="2021-11" db="EMBL/GenBank/DDBJ databases">
        <title>Fusarium solani-melongenae Genome sequencing and assembly.</title>
        <authorList>
            <person name="Xie S."/>
            <person name="Huang L."/>
            <person name="Zhang X."/>
        </authorList>
    </citation>
    <scope>NUCLEOTIDE SEQUENCE</scope>
    <source>
        <strain evidence="1">CRI 24-3</strain>
    </source>
</reference>
<dbReference type="EMBL" id="CP090031">
    <property type="protein sequence ID" value="UPK91819.1"/>
    <property type="molecule type" value="Genomic_DNA"/>
</dbReference>
<name>A0ACD3YS58_FUSSC</name>
<dbReference type="Proteomes" id="UP000830768">
    <property type="component" value="Chromosome 2"/>
</dbReference>
<accession>A0ACD3YS58</accession>
<evidence type="ECO:0000313" key="2">
    <source>
        <dbReference type="Proteomes" id="UP000830768"/>
    </source>
</evidence>
<sequence>METTDSAPPTSVGCLLDVSGSMHQTLESSQGDERAVERLRAVLRAAVKLARAEQQHDPDALLFVGVFGLDTSKGAPPSIDLCSAIEGLMSTDGQQNGHHLLIQLADRQGRSHIAKYIQTKLKEHEARIIHNYLIRNPHMIEKFANAIPSSSYEMIGIKAAETVGDFAESFGFGFISEAMDSRTENSEAMVMARKILTDWLNGFQKFTPRKIESVISLLEQIDGRMLSDSRSRTGDGQSTLLDSLRHYMYGSTPMRHSLQKAIEVFGSCPAQQQVLVLVSDGHSTDGDPLPLACELRDKNVTVATVFLTDRIAAAQKSLYHEHVADWDKGQRTLFNMATRVHGSAHPIPVMASMGWNIPSSGECGLYTTVCSTDALEEFCSLLLSARFGSADVFFDILGKVDLDSYVNSEHVRNCMNPSDQGDEEVCYAHAAAAVTHMALLRIVDREGGCPSIQTIRERILEKFPAKPGGQNTAKVMEQVVEWYRPLRFRAVDEDGSRQAVLRRRPVLTTFRLSKPGWDTFARHFHRDAETPMPIGVLTSAAMQPHRQGEDDGGHAVVMTRCDPQSLTFLNSWGSHWGNNGSFSIENAHVLELEHRGQDTTPVRFYDIYWFESDLTPAERAAYHRRVDNAIQRHAQQHPSVFSLEAMCPHCRFASPLASFTGSIRRAVCPRCQRSFATEPGHLIQALYAKAGFGETV</sequence>
<keyword evidence="2" id="KW-1185">Reference proteome</keyword>